<keyword evidence="3" id="KW-0378">Hydrolase</keyword>
<dbReference type="PANTHER" id="PTHR43798:SF33">
    <property type="entry name" value="HYDROLASE, PUTATIVE (AFU_ORTHOLOGUE AFUA_2G14860)-RELATED"/>
    <property type="match status" value="1"/>
</dbReference>
<evidence type="ECO:0000313" key="3">
    <source>
        <dbReference type="EMBL" id="RWR02298.1"/>
    </source>
</evidence>
<keyword evidence="1" id="KW-0732">Signal</keyword>
<feature type="chain" id="PRO_5019317304" evidence="1">
    <location>
        <begin position="21"/>
        <end position="331"/>
    </location>
</feature>
<feature type="signal peptide" evidence="1">
    <location>
        <begin position="1"/>
        <end position="20"/>
    </location>
</feature>
<evidence type="ECO:0000259" key="2">
    <source>
        <dbReference type="Pfam" id="PF00561"/>
    </source>
</evidence>
<dbReference type="SUPFAM" id="SSF53474">
    <property type="entry name" value="alpha/beta-Hydrolases"/>
    <property type="match status" value="1"/>
</dbReference>
<dbReference type="GO" id="GO:0046464">
    <property type="term" value="P:acylglycerol catabolic process"/>
    <property type="evidence" value="ECO:0007669"/>
    <property type="project" value="TreeGrafter"/>
</dbReference>
<feature type="domain" description="AB hydrolase-1" evidence="2">
    <location>
        <begin position="67"/>
        <end position="318"/>
    </location>
</feature>
<dbReference type="GO" id="GO:0016020">
    <property type="term" value="C:membrane"/>
    <property type="evidence" value="ECO:0007669"/>
    <property type="project" value="TreeGrafter"/>
</dbReference>
<dbReference type="InterPro" id="IPR029058">
    <property type="entry name" value="AB_hydrolase_fold"/>
</dbReference>
<dbReference type="EMBL" id="JMEE01000023">
    <property type="protein sequence ID" value="RWR02298.1"/>
    <property type="molecule type" value="Genomic_DNA"/>
</dbReference>
<evidence type="ECO:0000256" key="1">
    <source>
        <dbReference type="SAM" id="SignalP"/>
    </source>
</evidence>
<gene>
    <name evidence="3" type="ORF">ED28_07920</name>
</gene>
<dbReference type="AlphaFoldDB" id="A0A443IDL0"/>
<keyword evidence="4" id="KW-1185">Reference proteome</keyword>
<protein>
    <submittedName>
        <fullName evidence="3">Alpha/beta hydrolase</fullName>
    </submittedName>
</protein>
<dbReference type="RefSeq" id="WP_128176827.1">
    <property type="nucleotide sequence ID" value="NZ_CP071409.1"/>
</dbReference>
<reference evidence="3 4" key="1">
    <citation type="submission" date="2014-04" db="EMBL/GenBank/DDBJ databases">
        <title>Draft genome sequence of Pantoea beijingensis strain LMG 27579, an emerging pathogen to Pleurotus eryngii with potential industrial application.</title>
        <authorList>
            <person name="Xu F."/>
            <person name="Liu Y."/>
            <person name="Wang S."/>
            <person name="Yin Y."/>
            <person name="Ma Y."/>
            <person name="Zhao S."/>
            <person name="Rong C."/>
        </authorList>
    </citation>
    <scope>NUCLEOTIDE SEQUENCE [LARGE SCALE GENOMIC DNA]</scope>
    <source>
        <strain evidence="3 4">LMG 27579</strain>
    </source>
</reference>
<dbReference type="Gene3D" id="3.40.50.1820">
    <property type="entry name" value="alpha/beta hydrolase"/>
    <property type="match status" value="1"/>
</dbReference>
<dbReference type="PRINTS" id="PR00111">
    <property type="entry name" value="ABHYDROLASE"/>
</dbReference>
<evidence type="ECO:0000313" key="4">
    <source>
        <dbReference type="Proteomes" id="UP000288794"/>
    </source>
</evidence>
<organism evidence="3 4">
    <name type="scientific">[Pantoea] beijingensis</name>
    <dbReference type="NCBI Taxonomy" id="1324864"/>
    <lineage>
        <taxon>Bacteria</taxon>
        <taxon>Pseudomonadati</taxon>
        <taxon>Pseudomonadota</taxon>
        <taxon>Gammaproteobacteria</taxon>
        <taxon>Enterobacterales</taxon>
        <taxon>Erwiniaceae</taxon>
        <taxon>Erwinia</taxon>
    </lineage>
</organism>
<sequence>MKPLALLFSLSLLIPVSALAATPSYNGTLDEFTYPWPVKHYAFQSQGQSLQMAYMDVQPAQPNGQSIMLLHGKNFCGATWEATVRTLSAAGYRVIVPDQIGFCKSSKPRQYQFSLHQLAQNTDGLVKQLGIKQLTVMGHSMGGMLATRFALMYPQQTARLVLVNPLGLEDWRALGVPWQNVDAAYQQELKTDFNSIKKYQQSTYYAGTWQPHYDRWVNMLAGMYNGPDKQKVAWDQALTTDMIYTQPVVYELPQLKMPTLLMIGDKDNTAINKALASAEVKANIGHYQALGKRTAQAIPQATLINFPELGHSPQIQDPTHFHAALMEWLKK</sequence>
<accession>A0A443IDL0</accession>
<proteinExistence type="predicted"/>
<dbReference type="Proteomes" id="UP000288794">
    <property type="component" value="Unassembled WGS sequence"/>
</dbReference>
<dbReference type="GO" id="GO:0047372">
    <property type="term" value="F:monoacylglycerol lipase activity"/>
    <property type="evidence" value="ECO:0007669"/>
    <property type="project" value="TreeGrafter"/>
</dbReference>
<dbReference type="InterPro" id="IPR050266">
    <property type="entry name" value="AB_hydrolase_sf"/>
</dbReference>
<comment type="caution">
    <text evidence="3">The sequence shown here is derived from an EMBL/GenBank/DDBJ whole genome shotgun (WGS) entry which is preliminary data.</text>
</comment>
<dbReference type="PANTHER" id="PTHR43798">
    <property type="entry name" value="MONOACYLGLYCEROL LIPASE"/>
    <property type="match status" value="1"/>
</dbReference>
<dbReference type="InterPro" id="IPR000073">
    <property type="entry name" value="AB_hydrolase_1"/>
</dbReference>
<dbReference type="Pfam" id="PF00561">
    <property type="entry name" value="Abhydrolase_1"/>
    <property type="match status" value="1"/>
</dbReference>
<name>A0A443IDL0_9GAMM</name>